<keyword evidence="2" id="KW-0012">Acyltransferase</keyword>
<dbReference type="SUPFAM" id="SSF55729">
    <property type="entry name" value="Acyl-CoA N-acyltransferases (Nat)"/>
    <property type="match status" value="1"/>
</dbReference>
<gene>
    <name evidence="4" type="ORF">NM06_14090</name>
</gene>
<keyword evidence="1 4" id="KW-0808">Transferase</keyword>
<sequence>MIRKYSEKDIESVLHVWLKTSIKAHNFIPPEFWESELESMRNIYIPASELFVYEQDSNVVGFYALKDNELAAIFLLPECQGHGVGKQLLSHAKEQREELRLTVYKENRASYDFYLSQGFKVINEEVGQKTGHLQYVMISGS</sequence>
<dbReference type="Gene3D" id="3.40.630.30">
    <property type="match status" value="1"/>
</dbReference>
<name>A0A0A5HUT4_PHOS4</name>
<proteinExistence type="predicted"/>
<organism evidence="4 5">
    <name type="scientific">Photobacterium sp. (strain ATCC 43367)</name>
    <dbReference type="NCBI Taxonomy" id="379097"/>
    <lineage>
        <taxon>Bacteria</taxon>
        <taxon>Pseudomonadati</taxon>
        <taxon>Pseudomonadota</taxon>
        <taxon>Gammaproteobacteria</taxon>
        <taxon>Vibrionales</taxon>
        <taxon>Vibrionaceae</taxon>
        <taxon>Vibrio</taxon>
        <taxon>Vibrio oreintalis group</taxon>
    </lineage>
</organism>
<evidence type="ECO:0000313" key="4">
    <source>
        <dbReference type="EMBL" id="KGY08035.1"/>
    </source>
</evidence>
<protein>
    <submittedName>
        <fullName evidence="4">GCN5 family acetyltransferase</fullName>
    </submittedName>
</protein>
<dbReference type="CDD" id="cd04301">
    <property type="entry name" value="NAT_SF"/>
    <property type="match status" value="1"/>
</dbReference>
<dbReference type="PANTHER" id="PTHR43800">
    <property type="entry name" value="PEPTIDYL-LYSINE N-ACETYLTRANSFERASE YJAB"/>
    <property type="match status" value="1"/>
</dbReference>
<dbReference type="OrthoDB" id="9789605at2"/>
<dbReference type="PROSITE" id="PS51186">
    <property type="entry name" value="GNAT"/>
    <property type="match status" value="1"/>
</dbReference>
<evidence type="ECO:0000256" key="2">
    <source>
        <dbReference type="ARBA" id="ARBA00023315"/>
    </source>
</evidence>
<accession>A0A0A5HUT4</accession>
<dbReference type="PANTHER" id="PTHR43800:SF1">
    <property type="entry name" value="PEPTIDYL-LYSINE N-ACETYLTRANSFERASE YJAB"/>
    <property type="match status" value="1"/>
</dbReference>
<comment type="caution">
    <text evidence="4">The sequence shown here is derived from an EMBL/GenBank/DDBJ whole genome shotgun (WGS) entry which is preliminary data.</text>
</comment>
<dbReference type="Pfam" id="PF13673">
    <property type="entry name" value="Acetyltransf_10"/>
    <property type="match status" value="1"/>
</dbReference>
<dbReference type="InterPro" id="IPR016181">
    <property type="entry name" value="Acyl_CoA_acyltransferase"/>
</dbReference>
<dbReference type="GO" id="GO:0016747">
    <property type="term" value="F:acyltransferase activity, transferring groups other than amino-acyl groups"/>
    <property type="evidence" value="ECO:0007669"/>
    <property type="project" value="InterPro"/>
</dbReference>
<evidence type="ECO:0000313" key="5">
    <source>
        <dbReference type="Proteomes" id="UP000030451"/>
    </source>
</evidence>
<dbReference type="RefSeq" id="WP_038191588.1">
    <property type="nucleotide sequence ID" value="NZ_JRWP01000029.1"/>
</dbReference>
<evidence type="ECO:0000259" key="3">
    <source>
        <dbReference type="PROSITE" id="PS51186"/>
    </source>
</evidence>
<dbReference type="InterPro" id="IPR000182">
    <property type="entry name" value="GNAT_dom"/>
</dbReference>
<dbReference type="Proteomes" id="UP000030451">
    <property type="component" value="Unassembled WGS sequence"/>
</dbReference>
<feature type="domain" description="N-acetyltransferase" evidence="3">
    <location>
        <begin position="1"/>
        <end position="141"/>
    </location>
</feature>
<dbReference type="AlphaFoldDB" id="A0A0A5HUT4"/>
<dbReference type="EMBL" id="JRWP01000029">
    <property type="protein sequence ID" value="KGY08035.1"/>
    <property type="molecule type" value="Genomic_DNA"/>
</dbReference>
<evidence type="ECO:0000256" key="1">
    <source>
        <dbReference type="ARBA" id="ARBA00022679"/>
    </source>
</evidence>
<reference evidence="4 5" key="1">
    <citation type="submission" date="2014-10" db="EMBL/GenBank/DDBJ databases">
        <title>Genome sequencing of Vibrio sinaloensis T08.</title>
        <authorList>
            <person name="Chan K.-G."/>
            <person name="Mohamad N.I."/>
        </authorList>
    </citation>
    <scope>NUCLEOTIDE SEQUENCE [LARGE SCALE GENOMIC DNA]</scope>
    <source>
        <strain evidence="4 5">T08</strain>
    </source>
</reference>